<proteinExistence type="predicted"/>
<name>A0ABQ8SXE2_PERAM</name>
<comment type="caution">
    <text evidence="2">The sequence shown here is derived from an EMBL/GenBank/DDBJ whole genome shotgun (WGS) entry which is preliminary data.</text>
</comment>
<reference evidence="2 3" key="1">
    <citation type="journal article" date="2022" name="Allergy">
        <title>Genome assembly and annotation of Periplaneta americana reveal a comprehensive cockroach allergen profile.</title>
        <authorList>
            <person name="Wang L."/>
            <person name="Xiong Q."/>
            <person name="Saelim N."/>
            <person name="Wang L."/>
            <person name="Nong W."/>
            <person name="Wan A.T."/>
            <person name="Shi M."/>
            <person name="Liu X."/>
            <person name="Cao Q."/>
            <person name="Hui J.H.L."/>
            <person name="Sookrung N."/>
            <person name="Leung T.F."/>
            <person name="Tungtrongchitr A."/>
            <person name="Tsui S.K.W."/>
        </authorList>
    </citation>
    <scope>NUCLEOTIDE SEQUENCE [LARGE SCALE GENOMIC DNA]</scope>
    <source>
        <strain evidence="2">PWHHKU_190912</strain>
    </source>
</reference>
<dbReference type="Proteomes" id="UP001148838">
    <property type="component" value="Unassembled WGS sequence"/>
</dbReference>
<feature type="region of interest" description="Disordered" evidence="1">
    <location>
        <begin position="29"/>
        <end position="101"/>
    </location>
</feature>
<keyword evidence="3" id="KW-1185">Reference proteome</keyword>
<sequence length="434" mass="50170">MTRKKNMIKKNITRTYDVTRTGNMITNKMARKKMKNKIRKNMTKENHDHEEDEGKTEGDIIDDRAAEDNEVHDKRDGDKEDQNKLDSDSLNDNNKDDNKVASTECVKSLQLTETSDVIKDPRTSLYDARRMRKKLRENELEAWAKLPQKGLGEELYSEFIPANSWIRHQLGTTFSVGDATEPETLAHVLGSCPHGEVLRNSRHHRIRSMIAEQFRPINYQVFEEVHGLADNGSTRRIDMIAIPPNNNNGYIIDPTVRFEKQKSQPEDVNREKNIMDKVALEIQSMIKTNWGTELYLYGGSREGRPGLTWFRLGAWRALKIVNEEGEIICPLCGRSETLHHILSECEATEALRKRFLPGKNDAETGKEEEKELIGSLAEKKLPTERCNGRNGEREKSLGWKKISEDRQYFKVYGSNEETKRKAENRKDWRKLSLQ</sequence>
<evidence type="ECO:0000313" key="3">
    <source>
        <dbReference type="Proteomes" id="UP001148838"/>
    </source>
</evidence>
<organism evidence="2 3">
    <name type="scientific">Periplaneta americana</name>
    <name type="common">American cockroach</name>
    <name type="synonym">Blatta americana</name>
    <dbReference type="NCBI Taxonomy" id="6978"/>
    <lineage>
        <taxon>Eukaryota</taxon>
        <taxon>Metazoa</taxon>
        <taxon>Ecdysozoa</taxon>
        <taxon>Arthropoda</taxon>
        <taxon>Hexapoda</taxon>
        <taxon>Insecta</taxon>
        <taxon>Pterygota</taxon>
        <taxon>Neoptera</taxon>
        <taxon>Polyneoptera</taxon>
        <taxon>Dictyoptera</taxon>
        <taxon>Blattodea</taxon>
        <taxon>Blattoidea</taxon>
        <taxon>Blattidae</taxon>
        <taxon>Blattinae</taxon>
        <taxon>Periplaneta</taxon>
    </lineage>
</organism>
<evidence type="ECO:0000256" key="1">
    <source>
        <dbReference type="SAM" id="MobiDB-lite"/>
    </source>
</evidence>
<protein>
    <submittedName>
        <fullName evidence="2">Uncharacterized protein</fullName>
    </submittedName>
</protein>
<feature type="compositionally biased region" description="Basic and acidic residues" evidence="1">
    <location>
        <begin position="55"/>
        <end position="99"/>
    </location>
</feature>
<feature type="compositionally biased region" description="Basic residues" evidence="1">
    <location>
        <begin position="29"/>
        <end position="41"/>
    </location>
</feature>
<gene>
    <name evidence="2" type="ORF">ANN_14833</name>
</gene>
<evidence type="ECO:0000313" key="2">
    <source>
        <dbReference type="EMBL" id="KAJ4438880.1"/>
    </source>
</evidence>
<dbReference type="EMBL" id="JAJSOF020000019">
    <property type="protein sequence ID" value="KAJ4438880.1"/>
    <property type="molecule type" value="Genomic_DNA"/>
</dbReference>
<accession>A0ABQ8SXE2</accession>